<dbReference type="SUPFAM" id="SSF51206">
    <property type="entry name" value="cAMP-binding domain-like"/>
    <property type="match status" value="1"/>
</dbReference>
<name>A0A645BP67_9ZZZZ</name>
<dbReference type="InterPro" id="IPR000595">
    <property type="entry name" value="cNMP-bd_dom"/>
</dbReference>
<dbReference type="AlphaFoldDB" id="A0A645BP67"/>
<dbReference type="InterPro" id="IPR014710">
    <property type="entry name" value="RmlC-like_jellyroll"/>
</dbReference>
<dbReference type="CDD" id="cd00038">
    <property type="entry name" value="CAP_ED"/>
    <property type="match status" value="1"/>
</dbReference>
<evidence type="ECO:0000313" key="2">
    <source>
        <dbReference type="EMBL" id="MPM67065.1"/>
    </source>
</evidence>
<dbReference type="EMBL" id="VSSQ01021461">
    <property type="protein sequence ID" value="MPM67065.1"/>
    <property type="molecule type" value="Genomic_DNA"/>
</dbReference>
<proteinExistence type="predicted"/>
<organism evidence="2">
    <name type="scientific">bioreactor metagenome</name>
    <dbReference type="NCBI Taxonomy" id="1076179"/>
    <lineage>
        <taxon>unclassified sequences</taxon>
        <taxon>metagenomes</taxon>
        <taxon>ecological metagenomes</taxon>
    </lineage>
</organism>
<dbReference type="InterPro" id="IPR018490">
    <property type="entry name" value="cNMP-bd_dom_sf"/>
</dbReference>
<evidence type="ECO:0000259" key="1">
    <source>
        <dbReference type="Pfam" id="PF00027"/>
    </source>
</evidence>
<gene>
    <name evidence="2" type="ORF">SDC9_113981</name>
</gene>
<dbReference type="Pfam" id="PF00027">
    <property type="entry name" value="cNMP_binding"/>
    <property type="match status" value="1"/>
</dbReference>
<sequence>MSDSLKKYIIDLGYSDSDLLENLISKFESLEFSKRELLSNLDIVCDRLFFLEKGCVRFFIYDNKGNEVTTDFSFGPSFITSFTSYINGSPSQVGIEAVSDCSIFWTTKSKLEELFRRDCRFLEIGLKLTEKVFVISESHMLSLLTKTPLERYEYLLEMHPEYVLNIPLKYLASYLGMTPETLSRIRAKIS</sequence>
<accession>A0A645BP67</accession>
<feature type="domain" description="Cyclic nucleotide-binding" evidence="1">
    <location>
        <begin position="32"/>
        <end position="118"/>
    </location>
</feature>
<protein>
    <recommendedName>
        <fullName evidence="1">Cyclic nucleotide-binding domain-containing protein</fullName>
    </recommendedName>
</protein>
<comment type="caution">
    <text evidence="2">The sequence shown here is derived from an EMBL/GenBank/DDBJ whole genome shotgun (WGS) entry which is preliminary data.</text>
</comment>
<reference evidence="2" key="1">
    <citation type="submission" date="2019-08" db="EMBL/GenBank/DDBJ databases">
        <authorList>
            <person name="Kucharzyk K."/>
            <person name="Murdoch R.W."/>
            <person name="Higgins S."/>
            <person name="Loffler F."/>
        </authorList>
    </citation>
    <scope>NUCLEOTIDE SEQUENCE</scope>
</reference>
<dbReference type="Gene3D" id="2.60.120.10">
    <property type="entry name" value="Jelly Rolls"/>
    <property type="match status" value="1"/>
</dbReference>